<proteinExistence type="predicted"/>
<sequence>MRNRWSLIILAVCAGSILMLTFMSSCSSCFSTNRHHFCSIHDDLHSPSKGHHSIEENTNESAIADRFIYPPRSKMSNCEPLFGNITVFVAVVTRSYATHYRVAQKTLQCYLRSVKYKFLLVDLDTDKRVNKECKHDQLFFKKHCAASVYLEDTDWMLVLDADTGVVNPNHCIEEWIDDRVDVIFYERFFNWEIASGNYLVRNTPFAKSFLRRWADWQFIQPPNWNGADNGVLQMHILQTILPNAKQEIKNCDTIWRMGRDYETYMAFVTCVKIYLGATHIWPGKIRILRRAHGWVRDGFLTADRWSDRDFMLHGWKLQEIGIQGWESPFFEVVDENECGQNLSGWHWRNTSHVSEDEVKRMLSEIEKGLARKFPKEAIMIPYLSQPDIGECFPNCDDAT</sequence>
<organism evidence="2 3">
    <name type="scientific">Parascaris univalens</name>
    <name type="common">Nematode worm</name>
    <dbReference type="NCBI Taxonomy" id="6257"/>
    <lineage>
        <taxon>Eukaryota</taxon>
        <taxon>Metazoa</taxon>
        <taxon>Ecdysozoa</taxon>
        <taxon>Nematoda</taxon>
        <taxon>Chromadorea</taxon>
        <taxon>Rhabditida</taxon>
        <taxon>Spirurina</taxon>
        <taxon>Ascaridomorpha</taxon>
        <taxon>Ascaridoidea</taxon>
        <taxon>Ascarididae</taxon>
        <taxon>Parascaris</taxon>
    </lineage>
</organism>
<evidence type="ECO:0000313" key="2">
    <source>
        <dbReference type="Proteomes" id="UP000887569"/>
    </source>
</evidence>
<dbReference type="PROSITE" id="PS51257">
    <property type="entry name" value="PROKAR_LIPOPROTEIN"/>
    <property type="match status" value="1"/>
</dbReference>
<feature type="chain" id="PRO_5037688214" evidence="1">
    <location>
        <begin position="20"/>
        <end position="399"/>
    </location>
</feature>
<name>A0A914ZJS1_PARUN</name>
<dbReference type="Gene3D" id="3.90.550.10">
    <property type="entry name" value="Spore Coat Polysaccharide Biosynthesis Protein SpsA, Chain A"/>
    <property type="match status" value="1"/>
</dbReference>
<keyword evidence="2" id="KW-1185">Reference proteome</keyword>
<dbReference type="PANTHER" id="PTHR31562:SF8">
    <property type="entry name" value="ALPHA-1,6-MANNOSYLTRANSFERASE"/>
    <property type="match status" value="1"/>
</dbReference>
<dbReference type="Pfam" id="PF03314">
    <property type="entry name" value="DUF273"/>
    <property type="match status" value="1"/>
</dbReference>
<feature type="signal peptide" evidence="1">
    <location>
        <begin position="1"/>
        <end position="19"/>
    </location>
</feature>
<protein>
    <submittedName>
        <fullName evidence="3">Hexosyltransferase</fullName>
    </submittedName>
</protein>
<keyword evidence="1" id="KW-0732">Signal</keyword>
<dbReference type="InterPro" id="IPR029044">
    <property type="entry name" value="Nucleotide-diphossugar_trans"/>
</dbReference>
<reference evidence="3" key="1">
    <citation type="submission" date="2022-11" db="UniProtKB">
        <authorList>
            <consortium name="WormBaseParasite"/>
        </authorList>
    </citation>
    <scope>IDENTIFICATION</scope>
</reference>
<dbReference type="AlphaFoldDB" id="A0A914ZJS1"/>
<accession>A0A914ZJS1</accession>
<dbReference type="PANTHER" id="PTHR31562">
    <property type="entry name" value="PROTEIN CBG18972"/>
    <property type="match status" value="1"/>
</dbReference>
<dbReference type="WBParaSite" id="PgB01_g201_t01">
    <property type="protein sequence ID" value="PgB01_g201_t01"/>
    <property type="gene ID" value="PgB01_g201"/>
</dbReference>
<evidence type="ECO:0000313" key="3">
    <source>
        <dbReference type="WBParaSite" id="PgB01_g201_t01"/>
    </source>
</evidence>
<dbReference type="Proteomes" id="UP000887569">
    <property type="component" value="Unplaced"/>
</dbReference>
<evidence type="ECO:0000256" key="1">
    <source>
        <dbReference type="SAM" id="SignalP"/>
    </source>
</evidence>
<dbReference type="InterPro" id="IPR004988">
    <property type="entry name" value="DUF273"/>
</dbReference>